<comment type="caution">
    <text evidence="8">The sequence shown here is derived from an EMBL/GenBank/DDBJ whole genome shotgun (WGS) entry which is preliminary data.</text>
</comment>
<proteinExistence type="predicted"/>
<keyword evidence="2" id="KW-0548">Nucleotidyltransferase</keyword>
<evidence type="ECO:0000256" key="5">
    <source>
        <dbReference type="ARBA" id="ARBA00022801"/>
    </source>
</evidence>
<dbReference type="Pfam" id="PF17917">
    <property type="entry name" value="RT_RNaseH"/>
    <property type="match status" value="1"/>
</dbReference>
<evidence type="ECO:0000256" key="2">
    <source>
        <dbReference type="ARBA" id="ARBA00022695"/>
    </source>
</evidence>
<evidence type="ECO:0000256" key="6">
    <source>
        <dbReference type="ARBA" id="ARBA00022918"/>
    </source>
</evidence>
<keyword evidence="1" id="KW-0808">Transferase</keyword>
<dbReference type="Proteomes" id="UP000237271">
    <property type="component" value="Unassembled WGS sequence"/>
</dbReference>
<keyword evidence="5" id="KW-0378">Hydrolase</keyword>
<dbReference type="GO" id="GO:0004519">
    <property type="term" value="F:endonuclease activity"/>
    <property type="evidence" value="ECO:0007669"/>
    <property type="project" value="UniProtKB-KW"/>
</dbReference>
<dbReference type="EMBL" id="NCKW01003470">
    <property type="protein sequence ID" value="POM76320.1"/>
    <property type="molecule type" value="Genomic_DNA"/>
</dbReference>
<dbReference type="GO" id="GO:0016787">
    <property type="term" value="F:hydrolase activity"/>
    <property type="evidence" value="ECO:0007669"/>
    <property type="project" value="UniProtKB-KW"/>
</dbReference>
<sequence length="118" mass="13710">MACYESSLMHLTWKPSVTIAEQSHHLLRCISGISTGPQENWTIIKLEAFAIIAACDMLPHLLLRSSGFRLYYFHRNLIHVFAPDDTVKKHIRGKLIRWAMRHGEFRYQIHRIAGQAKI</sequence>
<keyword evidence="3" id="KW-0540">Nuclease</keyword>
<keyword evidence="9" id="KW-1185">Reference proteome</keyword>
<protein>
    <recommendedName>
        <fullName evidence="7">Reverse transcriptase RNase H-like domain-containing protein</fullName>
    </recommendedName>
</protein>
<evidence type="ECO:0000313" key="9">
    <source>
        <dbReference type="Proteomes" id="UP000237271"/>
    </source>
</evidence>
<reference evidence="8 9" key="1">
    <citation type="journal article" date="2017" name="Genome Biol. Evol.">
        <title>Phytophthora megakarya and P. palmivora, closely related causal agents of cacao black pod rot, underwent increases in genome sizes and gene numbers by different mechanisms.</title>
        <authorList>
            <person name="Ali S.S."/>
            <person name="Shao J."/>
            <person name="Lary D.J."/>
            <person name="Kronmiller B."/>
            <person name="Shen D."/>
            <person name="Strem M.D."/>
            <person name="Amoako-Attah I."/>
            <person name="Akrofi A.Y."/>
            <person name="Begoude B.A."/>
            <person name="Ten Hoopen G.M."/>
            <person name="Coulibaly K."/>
            <person name="Kebe B.I."/>
            <person name="Melnick R.L."/>
            <person name="Guiltinan M.J."/>
            <person name="Tyler B.M."/>
            <person name="Meinhardt L.W."/>
            <person name="Bailey B.A."/>
        </authorList>
    </citation>
    <scope>NUCLEOTIDE SEQUENCE [LARGE SCALE GENOMIC DNA]</scope>
    <source>
        <strain evidence="9">sbr112.9</strain>
    </source>
</reference>
<dbReference type="InterPro" id="IPR041373">
    <property type="entry name" value="RT_RNaseH"/>
</dbReference>
<dbReference type="AlphaFoldDB" id="A0A2P4YES4"/>
<name>A0A2P4YES4_9STRA</name>
<evidence type="ECO:0000256" key="3">
    <source>
        <dbReference type="ARBA" id="ARBA00022722"/>
    </source>
</evidence>
<keyword evidence="4" id="KW-0255">Endonuclease</keyword>
<feature type="domain" description="Reverse transcriptase RNase H-like" evidence="7">
    <location>
        <begin position="21"/>
        <end position="101"/>
    </location>
</feature>
<keyword evidence="6" id="KW-0695">RNA-directed DNA polymerase</keyword>
<accession>A0A2P4YES4</accession>
<dbReference type="OrthoDB" id="127017at2759"/>
<dbReference type="GO" id="GO:0003964">
    <property type="term" value="F:RNA-directed DNA polymerase activity"/>
    <property type="evidence" value="ECO:0007669"/>
    <property type="project" value="UniProtKB-KW"/>
</dbReference>
<evidence type="ECO:0000313" key="8">
    <source>
        <dbReference type="EMBL" id="POM76320.1"/>
    </source>
</evidence>
<evidence type="ECO:0000259" key="7">
    <source>
        <dbReference type="Pfam" id="PF17917"/>
    </source>
</evidence>
<organism evidence="8 9">
    <name type="scientific">Phytophthora palmivora</name>
    <dbReference type="NCBI Taxonomy" id="4796"/>
    <lineage>
        <taxon>Eukaryota</taxon>
        <taxon>Sar</taxon>
        <taxon>Stramenopiles</taxon>
        <taxon>Oomycota</taxon>
        <taxon>Peronosporomycetes</taxon>
        <taxon>Peronosporales</taxon>
        <taxon>Peronosporaceae</taxon>
        <taxon>Phytophthora</taxon>
    </lineage>
</organism>
<gene>
    <name evidence="8" type="ORF">PHPALM_6448</name>
</gene>
<evidence type="ECO:0000256" key="1">
    <source>
        <dbReference type="ARBA" id="ARBA00022679"/>
    </source>
</evidence>
<evidence type="ECO:0000256" key="4">
    <source>
        <dbReference type="ARBA" id="ARBA00022759"/>
    </source>
</evidence>